<dbReference type="AlphaFoldDB" id="A0A2T5D9V9"/>
<gene>
    <name evidence="2" type="ORF">C6N14_12510</name>
</gene>
<proteinExistence type="predicted"/>
<sequence>MDYGFLLSKEDRRSYDLLKYLEKSVTLSESFTKLQEELNLSSFLVKKTIDNLNSDIDNWGLTESFKLSIENVEIILEINGDYTSNYIFSKYIQQSLSTTLLISIFKRDFTTLEDFMDEHHVSYSVAYKTMKIVQHELAMYNIIIEKGKMSGDRKNSLFFLYHLFLLINLDFIDIYDKKLINEVERLIDLLQQDFVFSNYEKQKLFHYLALGMIENRREELNIADEIIHFFNEQKIVMFKEALSLESFSYTYYLLSWLYIYNKLDDSYV</sequence>
<protein>
    <submittedName>
        <fullName evidence="2">M protein trans-acting positive regulator</fullName>
    </submittedName>
</protein>
<organism evidence="2 3">
    <name type="scientific">Enterococcus mundtii</name>
    <dbReference type="NCBI Taxonomy" id="53346"/>
    <lineage>
        <taxon>Bacteria</taxon>
        <taxon>Bacillati</taxon>
        <taxon>Bacillota</taxon>
        <taxon>Bacilli</taxon>
        <taxon>Lactobacillales</taxon>
        <taxon>Enterococcaceae</taxon>
        <taxon>Enterococcus</taxon>
    </lineage>
</organism>
<dbReference type="RefSeq" id="WP_181265034.1">
    <property type="nucleotide sequence ID" value="NZ_PYGR01000068.1"/>
</dbReference>
<reference evidence="2 3" key="1">
    <citation type="submission" date="2018-03" db="EMBL/GenBank/DDBJ databases">
        <title>Draft genome sequences of four Enterococcus mundtii strains isolated from beef slaughterhouses in Kenya.</title>
        <authorList>
            <person name="Wambui J."/>
            <person name="Stevens M."/>
            <person name="Njage P."/>
            <person name="Stephan R."/>
            <person name="Tasara T."/>
        </authorList>
    </citation>
    <scope>NUCLEOTIDE SEQUENCE [LARGE SCALE GENOMIC DNA]</scope>
    <source>
        <strain evidence="2 3">H18-EM</strain>
    </source>
</reference>
<comment type="caution">
    <text evidence="2">The sequence shown here is derived from an EMBL/GenBank/DDBJ whole genome shotgun (WGS) entry which is preliminary data.</text>
</comment>
<evidence type="ECO:0000259" key="1">
    <source>
        <dbReference type="Pfam" id="PF05043"/>
    </source>
</evidence>
<name>A0A2T5D9V9_ENTMU</name>
<dbReference type="Pfam" id="PF05043">
    <property type="entry name" value="Mga"/>
    <property type="match status" value="1"/>
</dbReference>
<dbReference type="Proteomes" id="UP000244022">
    <property type="component" value="Unassembled WGS sequence"/>
</dbReference>
<feature type="non-terminal residue" evidence="2">
    <location>
        <position position="268"/>
    </location>
</feature>
<dbReference type="InterPro" id="IPR007737">
    <property type="entry name" value="Mga_HTH"/>
</dbReference>
<evidence type="ECO:0000313" key="3">
    <source>
        <dbReference type="Proteomes" id="UP000244022"/>
    </source>
</evidence>
<accession>A0A2T5D9V9</accession>
<evidence type="ECO:0000313" key="2">
    <source>
        <dbReference type="EMBL" id="PTO34382.1"/>
    </source>
</evidence>
<dbReference type="EMBL" id="PYGR01000068">
    <property type="protein sequence ID" value="PTO34382.1"/>
    <property type="molecule type" value="Genomic_DNA"/>
</dbReference>
<feature type="domain" description="Mga helix-turn-helix" evidence="1">
    <location>
        <begin position="85"/>
        <end position="164"/>
    </location>
</feature>